<dbReference type="HOGENOM" id="CLU_1383812_0_0_1"/>
<reference evidence="1" key="1">
    <citation type="submission" date="2010-03" db="EMBL/GenBank/DDBJ databases">
        <title>Annotation of Blastomyces dermatitidis strain ATCC 18188.</title>
        <authorList>
            <consortium name="The Broad Institute Genome Sequencing Platform"/>
            <consortium name="Broad Institute Genome Sequencing Center for Infectious Disease."/>
            <person name="Cuomo C."/>
            <person name="Klein B."/>
            <person name="Sullivan T."/>
            <person name="Heitman J."/>
            <person name="Young S."/>
            <person name="Zeng Q."/>
            <person name="Gargeya S."/>
            <person name="Alvarado L."/>
            <person name="Berlin A.M."/>
            <person name="Chapman S.B."/>
            <person name="Chen Z."/>
            <person name="Freedman E."/>
            <person name="Gellesch M."/>
            <person name="Goldberg J."/>
            <person name="Griggs A."/>
            <person name="Gujja S."/>
            <person name="Heilman E."/>
            <person name="Heiman D."/>
            <person name="Howarth C."/>
            <person name="Mehta T."/>
            <person name="Neiman D."/>
            <person name="Pearson M."/>
            <person name="Roberts A."/>
            <person name="Saif S."/>
            <person name="Shea T."/>
            <person name="Shenoy N."/>
            <person name="Sisk P."/>
            <person name="Stolte C."/>
            <person name="Sykes S."/>
            <person name="White J."/>
            <person name="Yandava C."/>
            <person name="Haas B."/>
            <person name="Nusbaum C."/>
            <person name="Birren B."/>
        </authorList>
    </citation>
    <scope>NUCLEOTIDE SEQUENCE [LARGE SCALE GENOMIC DNA]</scope>
    <source>
        <strain evidence="1">ATCC 18188</strain>
    </source>
</reference>
<dbReference type="AlphaFoldDB" id="F2TKT1"/>
<protein>
    <submittedName>
        <fullName evidence="1">Uncharacterized protein</fullName>
    </submittedName>
</protein>
<sequence>MAAEDIDTAIPIGHDRGAFMAHALPPLSGTRRRVAAPGHAERRVRTPPDRPGAAGLRVGCYGCHG</sequence>
<accession>F2TKT1</accession>
<organism evidence="1">
    <name type="scientific">Ajellomyces dermatitidis (strain ATCC 18188 / CBS 674.68)</name>
    <name type="common">Blastomyces dermatitidis</name>
    <dbReference type="NCBI Taxonomy" id="653446"/>
    <lineage>
        <taxon>Eukaryota</taxon>
        <taxon>Fungi</taxon>
        <taxon>Dikarya</taxon>
        <taxon>Ascomycota</taxon>
        <taxon>Pezizomycotina</taxon>
        <taxon>Eurotiomycetes</taxon>
        <taxon>Eurotiomycetidae</taxon>
        <taxon>Onygenales</taxon>
        <taxon>Ajellomycetaceae</taxon>
        <taxon>Blastomyces</taxon>
    </lineage>
</organism>
<name>F2TKT1_AJEDA</name>
<proteinExistence type="predicted"/>
<evidence type="ECO:0000313" key="1">
    <source>
        <dbReference type="EMBL" id="EGE83844.2"/>
    </source>
</evidence>
<dbReference type="Proteomes" id="UP000007802">
    <property type="component" value="Unassembled WGS sequence"/>
</dbReference>
<dbReference type="EMBL" id="GG749457">
    <property type="protein sequence ID" value="EGE83844.2"/>
    <property type="molecule type" value="Genomic_DNA"/>
</dbReference>
<gene>
    <name evidence="1" type="ORF">BDDG_06789</name>
</gene>